<keyword evidence="1" id="KW-0812">Transmembrane</keyword>
<reference evidence="3" key="1">
    <citation type="submission" date="2014-03" db="EMBL/GenBank/DDBJ databases">
        <authorList>
            <person name="Aksoy S."/>
            <person name="Warren W."/>
            <person name="Wilson R.K."/>
        </authorList>
    </citation>
    <scope>NUCLEOTIDE SEQUENCE [LARGE SCALE GENOMIC DNA]</scope>
    <source>
        <strain evidence="3">IAEA</strain>
    </source>
</reference>
<feature type="transmembrane region" description="Helical" evidence="1">
    <location>
        <begin position="51"/>
        <end position="70"/>
    </location>
</feature>
<keyword evidence="1" id="KW-1133">Transmembrane helix</keyword>
<dbReference type="AlphaFoldDB" id="A0A1B0A386"/>
<dbReference type="Proteomes" id="UP000092445">
    <property type="component" value="Unassembled WGS sequence"/>
</dbReference>
<evidence type="ECO:0000313" key="2">
    <source>
        <dbReference type="EnsemblMetazoa" id="GPAI033095-PA"/>
    </source>
</evidence>
<organism evidence="2 3">
    <name type="scientific">Glossina pallidipes</name>
    <name type="common">Tsetse fly</name>
    <dbReference type="NCBI Taxonomy" id="7398"/>
    <lineage>
        <taxon>Eukaryota</taxon>
        <taxon>Metazoa</taxon>
        <taxon>Ecdysozoa</taxon>
        <taxon>Arthropoda</taxon>
        <taxon>Hexapoda</taxon>
        <taxon>Insecta</taxon>
        <taxon>Pterygota</taxon>
        <taxon>Neoptera</taxon>
        <taxon>Endopterygota</taxon>
        <taxon>Diptera</taxon>
        <taxon>Brachycera</taxon>
        <taxon>Muscomorpha</taxon>
        <taxon>Hippoboscoidea</taxon>
        <taxon>Glossinidae</taxon>
        <taxon>Glossina</taxon>
    </lineage>
</organism>
<reference evidence="2" key="2">
    <citation type="submission" date="2020-05" db="UniProtKB">
        <authorList>
            <consortium name="EnsemblMetazoa"/>
        </authorList>
    </citation>
    <scope>IDENTIFICATION</scope>
    <source>
        <strain evidence="2">IAEA</strain>
    </source>
</reference>
<name>A0A1B0A386_GLOPL</name>
<dbReference type="EnsemblMetazoa" id="GPAI033095-RA">
    <property type="protein sequence ID" value="GPAI033095-PA"/>
    <property type="gene ID" value="GPAI033095"/>
</dbReference>
<feature type="transmembrane region" description="Helical" evidence="1">
    <location>
        <begin position="82"/>
        <end position="104"/>
    </location>
</feature>
<protein>
    <submittedName>
        <fullName evidence="2">Uncharacterized protein</fullName>
    </submittedName>
</protein>
<keyword evidence="1" id="KW-0472">Membrane</keyword>
<evidence type="ECO:0000313" key="3">
    <source>
        <dbReference type="Proteomes" id="UP000092445"/>
    </source>
</evidence>
<sequence>MDSLLTGLKGIFHIIQLNILFINAPTHSTEQIGYILTFAGHRYGVKPMRQLLYWIAIIAYGIVEKLFHILQPIQATLLHTSLVFAFKGATICVPVDVIITGSLVSKL</sequence>
<keyword evidence="3" id="KW-1185">Reference proteome</keyword>
<evidence type="ECO:0000256" key="1">
    <source>
        <dbReference type="SAM" id="Phobius"/>
    </source>
</evidence>
<dbReference type="VEuPathDB" id="VectorBase:GPAI033095"/>
<proteinExistence type="predicted"/>
<accession>A0A1B0A386</accession>